<dbReference type="AlphaFoldDB" id="A0A6J5ZMT4"/>
<evidence type="ECO:0000313" key="2">
    <source>
        <dbReference type="EMBL" id="CAB4342512.1"/>
    </source>
</evidence>
<reference evidence="2" key="1">
    <citation type="submission" date="2020-05" db="EMBL/GenBank/DDBJ databases">
        <authorList>
            <person name="Chiriac C."/>
            <person name="Salcher M."/>
            <person name="Ghai R."/>
            <person name="Kavagutti S V."/>
        </authorList>
    </citation>
    <scope>NUCLEOTIDE SEQUENCE</scope>
</reference>
<proteinExistence type="predicted"/>
<name>A0A6J5ZMT4_9ZZZZ</name>
<organism evidence="2">
    <name type="scientific">freshwater metagenome</name>
    <dbReference type="NCBI Taxonomy" id="449393"/>
    <lineage>
        <taxon>unclassified sequences</taxon>
        <taxon>metagenomes</taxon>
        <taxon>ecological metagenomes</taxon>
    </lineage>
</organism>
<feature type="region of interest" description="Disordered" evidence="1">
    <location>
        <begin position="124"/>
        <end position="146"/>
    </location>
</feature>
<sequence>MKLTPPRIVPRPEIVKPMTQRSPPIPGEYVEFASGAYAVHPNDAAPPGVRNPATAWIEPKRKSQYESMFRRGNATSAAPICSGMMTLAKPTKSGVANINNIIVPCIVKIWLYCSTLKNCIPGRVSSRRKKSASSPPMRNHAKEVAR</sequence>
<protein>
    <submittedName>
        <fullName evidence="2">Unannotated protein</fullName>
    </submittedName>
</protein>
<gene>
    <name evidence="2" type="ORF">UFOPK3820_01099</name>
</gene>
<dbReference type="EMBL" id="CAESAB010000056">
    <property type="protein sequence ID" value="CAB4342512.1"/>
    <property type="molecule type" value="Genomic_DNA"/>
</dbReference>
<accession>A0A6J5ZMT4</accession>
<evidence type="ECO:0000256" key="1">
    <source>
        <dbReference type="SAM" id="MobiDB-lite"/>
    </source>
</evidence>